<dbReference type="InParanoid" id="T1FS37"/>
<keyword evidence="3 8" id="KW-0812">Transmembrane</keyword>
<dbReference type="EMBL" id="AMQM01003002">
    <property type="status" value="NOT_ANNOTATED_CDS"/>
    <property type="molecule type" value="Genomic_DNA"/>
</dbReference>
<dbReference type="Proteomes" id="UP000015101">
    <property type="component" value="Unassembled WGS sequence"/>
</dbReference>
<accession>T1FS37</accession>
<dbReference type="KEGG" id="hro:HELRODRAFT_190570"/>
<feature type="signal peptide" evidence="9">
    <location>
        <begin position="1"/>
        <end position="27"/>
    </location>
</feature>
<reference evidence="12" key="1">
    <citation type="submission" date="2012-12" db="EMBL/GenBank/DDBJ databases">
        <authorList>
            <person name="Hellsten U."/>
            <person name="Grimwood J."/>
            <person name="Chapman J.A."/>
            <person name="Shapiro H."/>
            <person name="Aerts A."/>
            <person name="Otillar R.P."/>
            <person name="Terry A.Y."/>
            <person name="Boore J.L."/>
            <person name="Simakov O."/>
            <person name="Marletaz F."/>
            <person name="Cho S.-J."/>
            <person name="Edsinger-Gonzales E."/>
            <person name="Havlak P."/>
            <person name="Kuo D.-H."/>
            <person name="Larsson T."/>
            <person name="Lv J."/>
            <person name="Arendt D."/>
            <person name="Savage R."/>
            <person name="Osoegawa K."/>
            <person name="de Jong P."/>
            <person name="Lindberg D.R."/>
            <person name="Seaver E.C."/>
            <person name="Weisblat D.A."/>
            <person name="Putnam N.H."/>
            <person name="Grigoriev I.V."/>
            <person name="Rokhsar D.S."/>
        </authorList>
    </citation>
    <scope>NUCLEOTIDE SEQUENCE</scope>
</reference>
<comment type="similarity">
    <text evidence="2">Belongs to the NEMP family.</text>
</comment>
<evidence type="ECO:0000256" key="5">
    <source>
        <dbReference type="ARBA" id="ARBA00022989"/>
    </source>
</evidence>
<keyword evidence="6 8" id="KW-0472">Membrane</keyword>
<dbReference type="STRING" id="6412.T1FS37"/>
<dbReference type="InterPro" id="IPR019358">
    <property type="entry name" value="NEMP_fam"/>
</dbReference>
<reference evidence="11" key="3">
    <citation type="submission" date="2015-06" db="UniProtKB">
        <authorList>
            <consortium name="EnsemblMetazoa"/>
        </authorList>
    </citation>
    <scope>IDENTIFICATION</scope>
</reference>
<evidence type="ECO:0000256" key="1">
    <source>
        <dbReference type="ARBA" id="ARBA00004575"/>
    </source>
</evidence>
<dbReference type="PANTHER" id="PTHR13598">
    <property type="entry name" value="AT07567P-RELATED"/>
    <property type="match status" value="1"/>
</dbReference>
<sequence length="346" mass="38261">MKSLSRWFAASLIAILTFFSAIEVSSSESLDFIYTSALSKGTVSTKTLSKSNSTIQYGDSTGRDLKIICYTTNERATFSKLWMSTCFHIESEGVFNAYYGRNASTTYQAFTNPSFSILRYLIGNFHSYCFRSFEDTCLGLETNSPISVTLVIEDVSNRLLIIFSVAATVFILAECLSKSAIFQYLIGTMVGVIFFTFVICALLARAFPNRLPMVTVFLIAFTGTTTYMMSLFYNNLYHIIDTYFLEILVYLTLTGMISFSGAYLYGPIRNPRAQRLLQWFLQIVALVVLYNTMSCSYLALAVCATVCALTFFCGQMLTTPSAAAAAAVAVDGDGGSCRHHSNSSND</sequence>
<dbReference type="GO" id="GO:0005637">
    <property type="term" value="C:nuclear inner membrane"/>
    <property type="evidence" value="ECO:0007669"/>
    <property type="project" value="UniProtKB-SubCell"/>
</dbReference>
<evidence type="ECO:0000256" key="2">
    <source>
        <dbReference type="ARBA" id="ARBA00005748"/>
    </source>
</evidence>
<evidence type="ECO:0008006" key="13">
    <source>
        <dbReference type="Google" id="ProtNLM"/>
    </source>
</evidence>
<dbReference type="RefSeq" id="XP_009012694.1">
    <property type="nucleotide sequence ID" value="XM_009014446.1"/>
</dbReference>
<evidence type="ECO:0000256" key="3">
    <source>
        <dbReference type="ARBA" id="ARBA00022692"/>
    </source>
</evidence>
<feature type="chain" id="PRO_5010980888" description="DUF4203 domain-containing protein" evidence="9">
    <location>
        <begin position="28"/>
        <end position="346"/>
    </location>
</feature>
<evidence type="ECO:0000256" key="6">
    <source>
        <dbReference type="ARBA" id="ARBA00023136"/>
    </source>
</evidence>
<organism evidence="11 12">
    <name type="scientific">Helobdella robusta</name>
    <name type="common">Californian leech</name>
    <dbReference type="NCBI Taxonomy" id="6412"/>
    <lineage>
        <taxon>Eukaryota</taxon>
        <taxon>Metazoa</taxon>
        <taxon>Spiralia</taxon>
        <taxon>Lophotrochozoa</taxon>
        <taxon>Annelida</taxon>
        <taxon>Clitellata</taxon>
        <taxon>Hirudinea</taxon>
        <taxon>Rhynchobdellida</taxon>
        <taxon>Glossiphoniidae</taxon>
        <taxon>Helobdella</taxon>
    </lineage>
</organism>
<keyword evidence="7" id="KW-0539">Nucleus</keyword>
<dbReference type="GO" id="GO:0005635">
    <property type="term" value="C:nuclear envelope"/>
    <property type="evidence" value="ECO:0000318"/>
    <property type="project" value="GO_Central"/>
</dbReference>
<dbReference type="GeneID" id="20211634"/>
<gene>
    <name evidence="11" type="primary">20211634</name>
    <name evidence="10" type="ORF">HELRODRAFT_190570</name>
</gene>
<name>T1FS37_HELRO</name>
<evidence type="ECO:0000313" key="10">
    <source>
        <dbReference type="EMBL" id="ESO09601.1"/>
    </source>
</evidence>
<feature type="transmembrane region" description="Helical" evidence="8">
    <location>
        <begin position="184"/>
        <end position="207"/>
    </location>
</feature>
<keyword evidence="4 9" id="KW-0732">Signal</keyword>
<comment type="subcellular location">
    <subcellularLocation>
        <location evidence="1">Nucleus inner membrane</location>
        <topology evidence="1">Multi-pass membrane protein</topology>
        <orientation evidence="1">Nucleoplasmic side</orientation>
    </subcellularLocation>
</comment>
<feature type="transmembrane region" description="Helical" evidence="8">
    <location>
        <begin position="159"/>
        <end position="177"/>
    </location>
</feature>
<dbReference type="EnsemblMetazoa" id="HelroT190570">
    <property type="protein sequence ID" value="HelroP190570"/>
    <property type="gene ID" value="HelroG190570"/>
</dbReference>
<dbReference type="HOGENOM" id="CLU_802344_0_0_1"/>
<feature type="transmembrane region" description="Helical" evidence="8">
    <location>
        <begin position="272"/>
        <end position="290"/>
    </location>
</feature>
<protein>
    <recommendedName>
        <fullName evidence="13">DUF4203 domain-containing protein</fullName>
    </recommendedName>
</protein>
<dbReference type="PANTHER" id="PTHR13598:SF1">
    <property type="entry name" value="AT07567P-RELATED"/>
    <property type="match status" value="1"/>
</dbReference>
<dbReference type="EMBL" id="KB095959">
    <property type="protein sequence ID" value="ESO09601.1"/>
    <property type="molecule type" value="Genomic_DNA"/>
</dbReference>
<keyword evidence="5 8" id="KW-1133">Transmembrane helix</keyword>
<dbReference type="OMA" id="CFHIESE"/>
<evidence type="ECO:0000256" key="7">
    <source>
        <dbReference type="ARBA" id="ARBA00023242"/>
    </source>
</evidence>
<evidence type="ECO:0000256" key="4">
    <source>
        <dbReference type="ARBA" id="ARBA00022729"/>
    </source>
</evidence>
<dbReference type="CTD" id="20211634"/>
<dbReference type="OrthoDB" id="509138at2759"/>
<proteinExistence type="inferred from homology"/>
<evidence type="ECO:0000313" key="12">
    <source>
        <dbReference type="Proteomes" id="UP000015101"/>
    </source>
</evidence>
<dbReference type="Pfam" id="PF10225">
    <property type="entry name" value="NEMP"/>
    <property type="match status" value="1"/>
</dbReference>
<evidence type="ECO:0000256" key="9">
    <source>
        <dbReference type="SAM" id="SignalP"/>
    </source>
</evidence>
<evidence type="ECO:0000256" key="8">
    <source>
        <dbReference type="SAM" id="Phobius"/>
    </source>
</evidence>
<reference evidence="10 12" key="2">
    <citation type="journal article" date="2013" name="Nature">
        <title>Insights into bilaterian evolution from three spiralian genomes.</title>
        <authorList>
            <person name="Simakov O."/>
            <person name="Marletaz F."/>
            <person name="Cho S.J."/>
            <person name="Edsinger-Gonzales E."/>
            <person name="Havlak P."/>
            <person name="Hellsten U."/>
            <person name="Kuo D.H."/>
            <person name="Larsson T."/>
            <person name="Lv J."/>
            <person name="Arendt D."/>
            <person name="Savage R."/>
            <person name="Osoegawa K."/>
            <person name="de Jong P."/>
            <person name="Grimwood J."/>
            <person name="Chapman J.A."/>
            <person name="Shapiro H."/>
            <person name="Aerts A."/>
            <person name="Otillar R.P."/>
            <person name="Terry A.Y."/>
            <person name="Boore J.L."/>
            <person name="Grigoriev I.V."/>
            <person name="Lindberg D.R."/>
            <person name="Seaver E.C."/>
            <person name="Weisblat D.A."/>
            <person name="Putnam N.H."/>
            <person name="Rokhsar D.S."/>
        </authorList>
    </citation>
    <scope>NUCLEOTIDE SEQUENCE</scope>
</reference>
<keyword evidence="12" id="KW-1185">Reference proteome</keyword>
<feature type="transmembrane region" description="Helical" evidence="8">
    <location>
        <begin position="245"/>
        <end position="266"/>
    </location>
</feature>
<dbReference type="eggNOG" id="KOG3817">
    <property type="taxonomic scope" value="Eukaryota"/>
</dbReference>
<evidence type="ECO:0000313" key="11">
    <source>
        <dbReference type="EnsemblMetazoa" id="HelroP190570"/>
    </source>
</evidence>
<feature type="transmembrane region" description="Helical" evidence="8">
    <location>
        <begin position="213"/>
        <end position="233"/>
    </location>
</feature>
<dbReference type="AlphaFoldDB" id="T1FS37"/>